<comment type="caution">
    <text evidence="2">The sequence shown here is derived from an EMBL/GenBank/DDBJ whole genome shotgun (WGS) entry which is preliminary data.</text>
</comment>
<gene>
    <name evidence="2" type="ORF">CCAP1982_LOCUS10836</name>
</gene>
<evidence type="ECO:0000256" key="1">
    <source>
        <dbReference type="SAM" id="MobiDB-lite"/>
    </source>
</evidence>
<proteinExistence type="predicted"/>
<sequence length="99" mass="11233">MAVKSTRSPLITQPPPTIVPPPTTTTTMPPGTTTTIRSRLIFPRSHHHTQVTKLIVLHKTLQNICINKDNNLSCEREGIWEKKLNTGFSNKRCYLNIKE</sequence>
<dbReference type="EMBL" id="CAJHJT010000034">
    <property type="protein sequence ID" value="CAD7002351.1"/>
    <property type="molecule type" value="Genomic_DNA"/>
</dbReference>
<feature type="compositionally biased region" description="Pro residues" evidence="1">
    <location>
        <begin position="12"/>
        <end position="23"/>
    </location>
</feature>
<accession>A0A811UUI6</accession>
<evidence type="ECO:0000313" key="2">
    <source>
        <dbReference type="EMBL" id="CAD7002351.1"/>
    </source>
</evidence>
<protein>
    <submittedName>
        <fullName evidence="2">(Mediterranean fruit fly) hypothetical protein</fullName>
    </submittedName>
</protein>
<dbReference type="Proteomes" id="UP000606786">
    <property type="component" value="Unassembled WGS sequence"/>
</dbReference>
<organism evidence="2 3">
    <name type="scientific">Ceratitis capitata</name>
    <name type="common">Mediterranean fruit fly</name>
    <name type="synonym">Tephritis capitata</name>
    <dbReference type="NCBI Taxonomy" id="7213"/>
    <lineage>
        <taxon>Eukaryota</taxon>
        <taxon>Metazoa</taxon>
        <taxon>Ecdysozoa</taxon>
        <taxon>Arthropoda</taxon>
        <taxon>Hexapoda</taxon>
        <taxon>Insecta</taxon>
        <taxon>Pterygota</taxon>
        <taxon>Neoptera</taxon>
        <taxon>Endopterygota</taxon>
        <taxon>Diptera</taxon>
        <taxon>Brachycera</taxon>
        <taxon>Muscomorpha</taxon>
        <taxon>Tephritoidea</taxon>
        <taxon>Tephritidae</taxon>
        <taxon>Ceratitis</taxon>
        <taxon>Ceratitis</taxon>
    </lineage>
</organism>
<dbReference type="AlphaFoldDB" id="A0A811UUI6"/>
<name>A0A811UUI6_CERCA</name>
<evidence type="ECO:0000313" key="3">
    <source>
        <dbReference type="Proteomes" id="UP000606786"/>
    </source>
</evidence>
<feature type="region of interest" description="Disordered" evidence="1">
    <location>
        <begin position="1"/>
        <end position="31"/>
    </location>
</feature>
<keyword evidence="3" id="KW-1185">Reference proteome</keyword>
<reference evidence="2" key="1">
    <citation type="submission" date="2020-11" db="EMBL/GenBank/DDBJ databases">
        <authorList>
            <person name="Whitehead M."/>
        </authorList>
    </citation>
    <scope>NUCLEOTIDE SEQUENCE</scope>
    <source>
        <strain evidence="2">EGII</strain>
    </source>
</reference>